<evidence type="ECO:0000256" key="5">
    <source>
        <dbReference type="ARBA" id="ARBA00023242"/>
    </source>
</evidence>
<dbReference type="GO" id="GO:0046983">
    <property type="term" value="F:protein dimerization activity"/>
    <property type="evidence" value="ECO:0007669"/>
    <property type="project" value="InterPro"/>
</dbReference>
<dbReference type="Gene3D" id="4.10.280.10">
    <property type="entry name" value="Helix-loop-helix DNA-binding domain"/>
    <property type="match status" value="1"/>
</dbReference>
<dbReference type="PANTHER" id="PTHR47075">
    <property type="entry name" value="TRANSCRIPTION FACTOR BHLH47"/>
    <property type="match status" value="1"/>
</dbReference>
<dbReference type="PANTHER" id="PTHR47075:SF9">
    <property type="entry name" value="TRANSCRIPTION FACTOR BHLH47"/>
    <property type="match status" value="1"/>
</dbReference>
<dbReference type="Proteomes" id="UP001189122">
    <property type="component" value="Unassembled WGS sequence"/>
</dbReference>
<evidence type="ECO:0000256" key="2">
    <source>
        <dbReference type="ARBA" id="ARBA00023015"/>
    </source>
</evidence>
<feature type="compositionally biased region" description="Basic residues" evidence="7">
    <location>
        <begin position="78"/>
        <end position="88"/>
    </location>
</feature>
<gene>
    <name evidence="9" type="ORF">SI7747_04005211</name>
</gene>
<protein>
    <recommendedName>
        <fullName evidence="8">BHLH domain-containing protein</fullName>
    </recommendedName>
</protein>
<comment type="similarity">
    <text evidence="1">Belongs to the bHLH protein family.</text>
</comment>
<proteinExistence type="inferred from homology"/>
<dbReference type="InterPro" id="IPR011598">
    <property type="entry name" value="bHLH_dom"/>
</dbReference>
<keyword evidence="3" id="KW-0238">DNA-binding</keyword>
<dbReference type="PROSITE" id="PS50888">
    <property type="entry name" value="BHLH"/>
    <property type="match status" value="1"/>
</dbReference>
<dbReference type="InterPro" id="IPR036638">
    <property type="entry name" value="HLH_DNA-bd_sf"/>
</dbReference>
<evidence type="ECO:0000256" key="7">
    <source>
        <dbReference type="SAM" id="MobiDB-lite"/>
    </source>
</evidence>
<keyword evidence="5" id="KW-0539">Nucleus</keyword>
<evidence type="ECO:0000313" key="9">
    <source>
        <dbReference type="EMBL" id="CAA2619044.1"/>
    </source>
</evidence>
<dbReference type="AlphaFoldDB" id="A0A7I8IP48"/>
<dbReference type="Pfam" id="PF23177">
    <property type="entry name" value="bHLH_IRO3"/>
    <property type="match status" value="1"/>
</dbReference>
<keyword evidence="10" id="KW-1185">Reference proteome</keyword>
<evidence type="ECO:0000313" key="10">
    <source>
        <dbReference type="Proteomes" id="UP001189122"/>
    </source>
</evidence>
<keyword evidence="2" id="KW-0805">Transcription regulation</keyword>
<reference evidence="9 10" key="1">
    <citation type="submission" date="2019-12" db="EMBL/GenBank/DDBJ databases">
        <authorList>
            <person name="Scholz U."/>
            <person name="Mascher M."/>
            <person name="Fiebig A."/>
        </authorList>
    </citation>
    <scope>NUCLEOTIDE SEQUENCE</scope>
</reference>
<dbReference type="EMBL" id="LR743591">
    <property type="protein sequence ID" value="CAA2619044.1"/>
    <property type="molecule type" value="Genomic_DNA"/>
</dbReference>
<feature type="domain" description="BHLH" evidence="8">
    <location>
        <begin position="83"/>
        <end position="133"/>
    </location>
</feature>
<feature type="region of interest" description="Disordered" evidence="7">
    <location>
        <begin position="50"/>
        <end position="96"/>
    </location>
</feature>
<name>A0A7I8IP48_SPIIN</name>
<keyword evidence="6" id="KW-0175">Coiled coil</keyword>
<keyword evidence="4" id="KW-0804">Transcription</keyword>
<dbReference type="GO" id="GO:0003677">
    <property type="term" value="F:DNA binding"/>
    <property type="evidence" value="ECO:0007669"/>
    <property type="project" value="UniProtKB-KW"/>
</dbReference>
<dbReference type="SUPFAM" id="SSF47459">
    <property type="entry name" value="HLH, helix-loop-helix DNA-binding domain"/>
    <property type="match status" value="1"/>
</dbReference>
<feature type="compositionally biased region" description="Basic and acidic residues" evidence="7">
    <location>
        <begin position="237"/>
        <end position="259"/>
    </location>
</feature>
<organism evidence="9">
    <name type="scientific">Spirodela intermedia</name>
    <name type="common">Intermediate duckweed</name>
    <dbReference type="NCBI Taxonomy" id="51605"/>
    <lineage>
        <taxon>Eukaryota</taxon>
        <taxon>Viridiplantae</taxon>
        <taxon>Streptophyta</taxon>
        <taxon>Embryophyta</taxon>
        <taxon>Tracheophyta</taxon>
        <taxon>Spermatophyta</taxon>
        <taxon>Magnoliopsida</taxon>
        <taxon>Liliopsida</taxon>
        <taxon>Araceae</taxon>
        <taxon>Lemnoideae</taxon>
        <taxon>Spirodela</taxon>
    </lineage>
</organism>
<evidence type="ECO:0000259" key="8">
    <source>
        <dbReference type="PROSITE" id="PS50888"/>
    </source>
</evidence>
<dbReference type="InterPro" id="IPR057075">
    <property type="entry name" value="bHLH_IRO3"/>
</dbReference>
<sequence length="259" mass="28487">MPLRAAVCVNGSPPCVALRTRTLRMGGGTNWGGWSPHARLSERISNYPIMVPELPGSADDDETEAERPTGSSSPSRNHPGKVPKKIHKSEREKQKRDQLNDLFYELGNALEPARQNNGKASILSDAARLLQDLHTRVESLRRENAALAAESRHKTAEKDELRDEKAALEAEIQRLQNELQERLQSSSSAFMAVTQPAATSSPEQQLAAAVAPSNLSRPQARYPTPADSWPMQILSQQERRTSPERGGGRPKENTEASSL</sequence>
<evidence type="ECO:0000256" key="6">
    <source>
        <dbReference type="SAM" id="Coils"/>
    </source>
</evidence>
<feature type="coiled-coil region" evidence="6">
    <location>
        <begin position="123"/>
        <end position="185"/>
    </location>
</feature>
<dbReference type="EMBL" id="CACRZD030000004">
    <property type="protein sequence ID" value="CAA6658770.1"/>
    <property type="molecule type" value="Genomic_DNA"/>
</dbReference>
<evidence type="ECO:0000256" key="4">
    <source>
        <dbReference type="ARBA" id="ARBA00023163"/>
    </source>
</evidence>
<feature type="region of interest" description="Disordered" evidence="7">
    <location>
        <begin position="195"/>
        <end position="259"/>
    </location>
</feature>
<evidence type="ECO:0000256" key="3">
    <source>
        <dbReference type="ARBA" id="ARBA00023125"/>
    </source>
</evidence>
<accession>A0A7I8IP48</accession>
<dbReference type="SMART" id="SM00353">
    <property type="entry name" value="HLH"/>
    <property type="match status" value="1"/>
</dbReference>
<evidence type="ECO:0000256" key="1">
    <source>
        <dbReference type="ARBA" id="ARBA00005510"/>
    </source>
</evidence>